<dbReference type="InParanoid" id="A0E9P4"/>
<name>A0E9P4_PARTE</name>
<dbReference type="Proteomes" id="UP000000600">
    <property type="component" value="Unassembled WGS sequence"/>
</dbReference>
<evidence type="ECO:0000313" key="1">
    <source>
        <dbReference type="EMBL" id="CAK92011.1"/>
    </source>
</evidence>
<proteinExistence type="predicted"/>
<dbReference type="RefSeq" id="XP_001459408.1">
    <property type="nucleotide sequence ID" value="XM_001459371.1"/>
</dbReference>
<organism evidence="1 2">
    <name type="scientific">Paramecium tetraurelia</name>
    <dbReference type="NCBI Taxonomy" id="5888"/>
    <lineage>
        <taxon>Eukaryota</taxon>
        <taxon>Sar</taxon>
        <taxon>Alveolata</taxon>
        <taxon>Ciliophora</taxon>
        <taxon>Intramacronucleata</taxon>
        <taxon>Oligohymenophorea</taxon>
        <taxon>Peniculida</taxon>
        <taxon>Parameciidae</taxon>
        <taxon>Paramecium</taxon>
    </lineage>
</organism>
<evidence type="ECO:0000313" key="2">
    <source>
        <dbReference type="Proteomes" id="UP000000600"/>
    </source>
</evidence>
<accession>A0E9P4</accession>
<dbReference type="GeneID" id="5045193"/>
<dbReference type="AlphaFoldDB" id="A0E9P4"/>
<dbReference type="EMBL" id="CT868666">
    <property type="protein sequence ID" value="CAK92011.1"/>
    <property type="molecule type" value="Genomic_DNA"/>
</dbReference>
<dbReference type="KEGG" id="ptm:GSPATT00024742001"/>
<reference evidence="1 2" key="1">
    <citation type="journal article" date="2006" name="Nature">
        <title>Global trends of whole-genome duplications revealed by the ciliate Paramecium tetraurelia.</title>
        <authorList>
            <consortium name="Genoscope"/>
            <person name="Aury J.-M."/>
            <person name="Jaillon O."/>
            <person name="Duret L."/>
            <person name="Noel B."/>
            <person name="Jubin C."/>
            <person name="Porcel B.M."/>
            <person name="Segurens B."/>
            <person name="Daubin V."/>
            <person name="Anthouard V."/>
            <person name="Aiach N."/>
            <person name="Arnaiz O."/>
            <person name="Billaut A."/>
            <person name="Beisson J."/>
            <person name="Blanc I."/>
            <person name="Bouhouche K."/>
            <person name="Camara F."/>
            <person name="Duharcourt S."/>
            <person name="Guigo R."/>
            <person name="Gogendeau D."/>
            <person name="Katinka M."/>
            <person name="Keller A.-M."/>
            <person name="Kissmehl R."/>
            <person name="Klotz C."/>
            <person name="Koll F."/>
            <person name="Le Moue A."/>
            <person name="Lepere C."/>
            <person name="Malinsky S."/>
            <person name="Nowacki M."/>
            <person name="Nowak J.K."/>
            <person name="Plattner H."/>
            <person name="Poulain J."/>
            <person name="Ruiz F."/>
            <person name="Serrano V."/>
            <person name="Zagulski M."/>
            <person name="Dessen P."/>
            <person name="Betermier M."/>
            <person name="Weissenbach J."/>
            <person name="Scarpelli C."/>
            <person name="Schachter V."/>
            <person name="Sperling L."/>
            <person name="Meyer E."/>
            <person name="Cohen J."/>
            <person name="Wincker P."/>
        </authorList>
    </citation>
    <scope>NUCLEOTIDE SEQUENCE [LARGE SCALE GENOMIC DNA]</scope>
    <source>
        <strain evidence="1 2">Stock d4-2</strain>
    </source>
</reference>
<sequence length="264" mass="31408">MSILSKPISFIKCIYQSQRNNISYLQSLFQQNSFKMDQLKPIIDLCKSNSNNIEIITCIQDKMKKYNYQDNLKKNLIQFLDIDDQCNDYVGSNRQKSIPKVNEDLTRILSFGSQYGQVTIEYLLSEAIPMMSQHLENYSKPKFDYFNKAQQFYQSIQTNQNKLKVHIQKQVLNLIQFGLKEKEKDYKFDITQDEIKQLEDQIISSIFQSPYIQYFNNTYWLYTKNEEYINYQLSAAQKFINKEVQEQVDLLFMINILTLISELI</sequence>
<gene>
    <name evidence="1" type="ORF">GSPATT00024742001</name>
</gene>
<dbReference type="HOGENOM" id="CLU_1055443_0_0_1"/>
<protein>
    <submittedName>
        <fullName evidence="1">Uncharacterized protein</fullName>
    </submittedName>
</protein>
<keyword evidence="2" id="KW-1185">Reference proteome</keyword>